<dbReference type="InterPro" id="IPR056798">
    <property type="entry name" value="ADH_Fe_C"/>
</dbReference>
<accession>A0A1G6CL40</accession>
<dbReference type="FunFam" id="3.40.50.1970:FF:000003">
    <property type="entry name" value="Alcohol dehydrogenase, iron-containing"/>
    <property type="match status" value="1"/>
</dbReference>
<reference evidence="5 6" key="1">
    <citation type="submission" date="2016-10" db="EMBL/GenBank/DDBJ databases">
        <authorList>
            <person name="de Groot N.N."/>
        </authorList>
    </citation>
    <scope>NUCLEOTIDE SEQUENCE [LARGE SCALE GENOMIC DNA]</scope>
    <source>
        <strain evidence="5 6">DSM 3217</strain>
    </source>
</reference>
<dbReference type="GO" id="GO:0046872">
    <property type="term" value="F:metal ion binding"/>
    <property type="evidence" value="ECO:0007669"/>
    <property type="project" value="InterPro"/>
</dbReference>
<dbReference type="Gene3D" id="3.40.50.1970">
    <property type="match status" value="1"/>
</dbReference>
<gene>
    <name evidence="5" type="ORF">SAMN02910417_02495</name>
</gene>
<name>A0A1G6CL40_EUBOX</name>
<evidence type="ECO:0000259" key="3">
    <source>
        <dbReference type="Pfam" id="PF00465"/>
    </source>
</evidence>
<protein>
    <submittedName>
        <fullName evidence="5">Alcohol dehydrogenase, class IV</fullName>
    </submittedName>
</protein>
<dbReference type="SUPFAM" id="SSF56796">
    <property type="entry name" value="Dehydroquinate synthase-like"/>
    <property type="match status" value="1"/>
</dbReference>
<feature type="domain" description="Fe-containing alcohol dehydrogenase-like C-terminal" evidence="4">
    <location>
        <begin position="184"/>
        <end position="379"/>
    </location>
</feature>
<dbReference type="InterPro" id="IPR001670">
    <property type="entry name" value="ADH_Fe/GldA"/>
</dbReference>
<dbReference type="PANTHER" id="PTHR11496">
    <property type="entry name" value="ALCOHOL DEHYDROGENASE"/>
    <property type="match status" value="1"/>
</dbReference>
<dbReference type="OrthoDB" id="9804734at2"/>
<dbReference type="Proteomes" id="UP000199228">
    <property type="component" value="Unassembled WGS sequence"/>
</dbReference>
<evidence type="ECO:0000313" key="5">
    <source>
        <dbReference type="EMBL" id="SDB33590.1"/>
    </source>
</evidence>
<dbReference type="CDD" id="cd08194">
    <property type="entry name" value="Fe-ADH-like"/>
    <property type="match status" value="1"/>
</dbReference>
<evidence type="ECO:0000313" key="6">
    <source>
        <dbReference type="Proteomes" id="UP000199228"/>
    </source>
</evidence>
<dbReference type="Pfam" id="PF25137">
    <property type="entry name" value="ADH_Fe_C"/>
    <property type="match status" value="1"/>
</dbReference>
<keyword evidence="6" id="KW-1185">Reference proteome</keyword>
<evidence type="ECO:0000256" key="2">
    <source>
        <dbReference type="ARBA" id="ARBA00023002"/>
    </source>
</evidence>
<evidence type="ECO:0000259" key="4">
    <source>
        <dbReference type="Pfam" id="PF25137"/>
    </source>
</evidence>
<feature type="domain" description="Alcohol dehydrogenase iron-type/glycerol dehydrogenase GldA" evidence="3">
    <location>
        <begin position="7"/>
        <end position="171"/>
    </location>
</feature>
<dbReference type="Pfam" id="PF00465">
    <property type="entry name" value="Fe-ADH"/>
    <property type="match status" value="1"/>
</dbReference>
<dbReference type="AlphaFoldDB" id="A0A1G6CL40"/>
<dbReference type="GO" id="GO:0004022">
    <property type="term" value="F:alcohol dehydrogenase (NAD+) activity"/>
    <property type="evidence" value="ECO:0007669"/>
    <property type="project" value="TreeGrafter"/>
</dbReference>
<evidence type="ECO:0000256" key="1">
    <source>
        <dbReference type="ARBA" id="ARBA00007358"/>
    </source>
</evidence>
<comment type="similarity">
    <text evidence="1">Belongs to the iron-containing alcohol dehydrogenase family.</text>
</comment>
<dbReference type="EMBL" id="FMXR01000021">
    <property type="protein sequence ID" value="SDB33590.1"/>
    <property type="molecule type" value="Genomic_DNA"/>
</dbReference>
<dbReference type="PANTHER" id="PTHR11496:SF102">
    <property type="entry name" value="ALCOHOL DEHYDROGENASE 4"/>
    <property type="match status" value="1"/>
</dbReference>
<dbReference type="Gene3D" id="1.20.1090.10">
    <property type="entry name" value="Dehydroquinate synthase-like - alpha domain"/>
    <property type="match status" value="1"/>
</dbReference>
<organism evidence="5 6">
    <name type="scientific">Eubacterium oxidoreducens</name>
    <dbReference type="NCBI Taxonomy" id="1732"/>
    <lineage>
        <taxon>Bacteria</taxon>
        <taxon>Bacillati</taxon>
        <taxon>Bacillota</taxon>
        <taxon>Clostridia</taxon>
        <taxon>Eubacteriales</taxon>
        <taxon>Eubacteriaceae</taxon>
        <taxon>Eubacterium</taxon>
    </lineage>
</organism>
<sequence length="382" mass="41585">MSHFFIPNHVFTGEDALQQALPYMKQLGEKALIVTGPHVGKSPMVEKLREGLEEINIAYKQFDEISTEPDDTMIQKGVAIYQKEKAQFVIGIGGGSPLDAAKAIAAMSVLGGEIADYMGKEIEGEIPGIVAIPTTAGTGSEATRFTVITDSKKDVKMLLKGDKLIPDIAVLCGENTHDMSRKVTAMTGMDALTHAVEAYTSRCASPLTDVYAKSAVKRIMKYLPIAYQNGYNAKAREQMTLAAYEAGVCINNSSVTLVHGMSRPIGALFHVPHGMSNAMLLDACLNWAMDGATMRFARLGEEIGLKEESDEKLAQAFLAQIKELVLLLQIPTPKEYGIKQEDWEAVIDKMATDAIASGSPANTRKEITKEDCIKIYQSLYDL</sequence>
<proteinExistence type="inferred from homology"/>
<keyword evidence="2" id="KW-0560">Oxidoreductase</keyword>
<dbReference type="InterPro" id="IPR039697">
    <property type="entry name" value="Alcohol_dehydrogenase_Fe"/>
</dbReference>
<dbReference type="STRING" id="1732.SAMN02910417_02495"/>
<dbReference type="FunFam" id="1.20.1090.10:FF:000001">
    <property type="entry name" value="Aldehyde-alcohol dehydrogenase"/>
    <property type="match status" value="1"/>
</dbReference>